<organism evidence="1">
    <name type="scientific">marine sediment metagenome</name>
    <dbReference type="NCBI Taxonomy" id="412755"/>
    <lineage>
        <taxon>unclassified sequences</taxon>
        <taxon>metagenomes</taxon>
        <taxon>ecological metagenomes</taxon>
    </lineage>
</organism>
<dbReference type="AlphaFoldDB" id="X0SEI8"/>
<sequence length="74" mass="7943">MKTEIYVNGKWLASVDGHVNMQIGDRVEVLTRVGCGPGEPALKYSVTLQQRTLRLDGAGMDLECSSDNGCVSDG</sequence>
<accession>X0SEI8</accession>
<protein>
    <submittedName>
        <fullName evidence="1">Uncharacterized protein</fullName>
    </submittedName>
</protein>
<evidence type="ECO:0000313" key="1">
    <source>
        <dbReference type="EMBL" id="GAF73516.1"/>
    </source>
</evidence>
<name>X0SEI8_9ZZZZ</name>
<dbReference type="EMBL" id="BARS01009358">
    <property type="protein sequence ID" value="GAF73516.1"/>
    <property type="molecule type" value="Genomic_DNA"/>
</dbReference>
<reference evidence="1" key="1">
    <citation type="journal article" date="2014" name="Front. Microbiol.">
        <title>High frequency of phylogenetically diverse reductive dehalogenase-homologous genes in deep subseafloor sedimentary metagenomes.</title>
        <authorList>
            <person name="Kawai M."/>
            <person name="Futagami T."/>
            <person name="Toyoda A."/>
            <person name="Takaki Y."/>
            <person name="Nishi S."/>
            <person name="Hori S."/>
            <person name="Arai W."/>
            <person name="Tsubouchi T."/>
            <person name="Morono Y."/>
            <person name="Uchiyama I."/>
            <person name="Ito T."/>
            <person name="Fujiyama A."/>
            <person name="Inagaki F."/>
            <person name="Takami H."/>
        </authorList>
    </citation>
    <scope>NUCLEOTIDE SEQUENCE</scope>
    <source>
        <strain evidence="1">Expedition CK06-06</strain>
    </source>
</reference>
<proteinExistence type="predicted"/>
<comment type="caution">
    <text evidence="1">The sequence shown here is derived from an EMBL/GenBank/DDBJ whole genome shotgun (WGS) entry which is preliminary data.</text>
</comment>
<gene>
    <name evidence="1" type="ORF">S01H1_17613</name>
</gene>